<dbReference type="SMART" id="SM00448">
    <property type="entry name" value="REC"/>
    <property type="match status" value="1"/>
</dbReference>
<proteinExistence type="predicted"/>
<organism evidence="10 11">
    <name type="scientific">Luteimonas endophytica</name>
    <dbReference type="NCBI Taxonomy" id="3042023"/>
    <lineage>
        <taxon>Bacteria</taxon>
        <taxon>Pseudomonadati</taxon>
        <taxon>Pseudomonadota</taxon>
        <taxon>Gammaproteobacteria</taxon>
        <taxon>Lysobacterales</taxon>
        <taxon>Lysobacteraceae</taxon>
        <taxon>Luteimonas</taxon>
    </lineage>
</organism>
<dbReference type="Pfam" id="PF00072">
    <property type="entry name" value="Response_reg"/>
    <property type="match status" value="1"/>
</dbReference>
<sequence>MQLPRLAVVEDDHEFRDGVLVPVLAHSGFQADGMGSALELYRAMTSHHYGLVLLDAGLPDEDGFSIAAHLRGLSQTVGIVMLTGQVSASDRLRGLQAGVDAYLAKPTSMEVVVTTLLNLARRVAPSAGPVRGKWRLGEGGWRITAPNGVEISLTLAERQVMKLLAGKRGVPARREALIANLADNVHDFDPHRLEMLIYRLRKKCQQAAQEELPLRAIRGIGYVLTW</sequence>
<dbReference type="InterPro" id="IPR036388">
    <property type="entry name" value="WH-like_DNA-bd_sf"/>
</dbReference>
<dbReference type="EMBL" id="JARXRM010000037">
    <property type="protein sequence ID" value="MDH5823898.1"/>
    <property type="molecule type" value="Genomic_DNA"/>
</dbReference>
<dbReference type="SUPFAM" id="SSF46894">
    <property type="entry name" value="C-terminal effector domain of the bipartite response regulators"/>
    <property type="match status" value="1"/>
</dbReference>
<evidence type="ECO:0000256" key="1">
    <source>
        <dbReference type="ARBA" id="ARBA00022553"/>
    </source>
</evidence>
<reference evidence="10 11" key="1">
    <citation type="submission" date="2023-04" db="EMBL/GenBank/DDBJ databases">
        <title>Luteimonas endophyticus RD2P54.</title>
        <authorList>
            <person name="Sun J.-Q."/>
        </authorList>
    </citation>
    <scope>NUCLEOTIDE SEQUENCE [LARGE SCALE GENOMIC DNA]</scope>
    <source>
        <strain evidence="10 11">RD2P54</strain>
    </source>
</reference>
<keyword evidence="1 6" id="KW-0597">Phosphoprotein</keyword>
<feature type="domain" description="Response regulatory" evidence="8">
    <location>
        <begin position="5"/>
        <end position="120"/>
    </location>
</feature>
<keyword evidence="3" id="KW-0805">Transcription regulation</keyword>
<keyword evidence="11" id="KW-1185">Reference proteome</keyword>
<dbReference type="SMART" id="SM00862">
    <property type="entry name" value="Trans_reg_C"/>
    <property type="match status" value="1"/>
</dbReference>
<dbReference type="RefSeq" id="WP_280575199.1">
    <property type="nucleotide sequence ID" value="NZ_JARXRM010000037.1"/>
</dbReference>
<gene>
    <name evidence="10" type="ORF">QFW77_13010</name>
</gene>
<keyword evidence="4 7" id="KW-0238">DNA-binding</keyword>
<dbReference type="PROSITE" id="PS51755">
    <property type="entry name" value="OMPR_PHOB"/>
    <property type="match status" value="1"/>
</dbReference>
<evidence type="ECO:0000259" key="9">
    <source>
        <dbReference type="PROSITE" id="PS51755"/>
    </source>
</evidence>
<dbReference type="InterPro" id="IPR016032">
    <property type="entry name" value="Sig_transdc_resp-reg_C-effctor"/>
</dbReference>
<name>A0ABT6JCJ6_9GAMM</name>
<dbReference type="InterPro" id="IPR011006">
    <property type="entry name" value="CheY-like_superfamily"/>
</dbReference>
<feature type="DNA-binding region" description="OmpR/PhoB-type" evidence="7">
    <location>
        <begin position="126"/>
        <end position="226"/>
    </location>
</feature>
<dbReference type="PROSITE" id="PS50110">
    <property type="entry name" value="RESPONSE_REGULATORY"/>
    <property type="match status" value="1"/>
</dbReference>
<dbReference type="PANTHER" id="PTHR48111">
    <property type="entry name" value="REGULATOR OF RPOS"/>
    <property type="match status" value="1"/>
</dbReference>
<evidence type="ECO:0000256" key="7">
    <source>
        <dbReference type="PROSITE-ProRule" id="PRU01091"/>
    </source>
</evidence>
<dbReference type="InterPro" id="IPR039420">
    <property type="entry name" value="WalR-like"/>
</dbReference>
<evidence type="ECO:0000256" key="5">
    <source>
        <dbReference type="ARBA" id="ARBA00023163"/>
    </source>
</evidence>
<feature type="domain" description="OmpR/PhoB-type" evidence="9">
    <location>
        <begin position="126"/>
        <end position="226"/>
    </location>
</feature>
<dbReference type="InterPro" id="IPR001867">
    <property type="entry name" value="OmpR/PhoB-type_DNA-bd"/>
</dbReference>
<keyword evidence="5" id="KW-0804">Transcription</keyword>
<evidence type="ECO:0000256" key="4">
    <source>
        <dbReference type="ARBA" id="ARBA00023125"/>
    </source>
</evidence>
<dbReference type="Gene3D" id="3.40.50.2300">
    <property type="match status" value="1"/>
</dbReference>
<evidence type="ECO:0000256" key="2">
    <source>
        <dbReference type="ARBA" id="ARBA00023012"/>
    </source>
</evidence>
<dbReference type="CDD" id="cd00383">
    <property type="entry name" value="trans_reg_C"/>
    <property type="match status" value="1"/>
</dbReference>
<dbReference type="Pfam" id="PF00486">
    <property type="entry name" value="Trans_reg_C"/>
    <property type="match status" value="1"/>
</dbReference>
<dbReference type="Gene3D" id="1.10.10.10">
    <property type="entry name" value="Winged helix-like DNA-binding domain superfamily/Winged helix DNA-binding domain"/>
    <property type="match status" value="1"/>
</dbReference>
<evidence type="ECO:0000256" key="3">
    <source>
        <dbReference type="ARBA" id="ARBA00023015"/>
    </source>
</evidence>
<dbReference type="InterPro" id="IPR001789">
    <property type="entry name" value="Sig_transdc_resp-reg_receiver"/>
</dbReference>
<dbReference type="SUPFAM" id="SSF52172">
    <property type="entry name" value="CheY-like"/>
    <property type="match status" value="1"/>
</dbReference>
<protein>
    <submittedName>
        <fullName evidence="10">Response regulator transcription factor</fullName>
    </submittedName>
</protein>
<evidence type="ECO:0000313" key="10">
    <source>
        <dbReference type="EMBL" id="MDH5823898.1"/>
    </source>
</evidence>
<evidence type="ECO:0000259" key="8">
    <source>
        <dbReference type="PROSITE" id="PS50110"/>
    </source>
</evidence>
<evidence type="ECO:0000256" key="6">
    <source>
        <dbReference type="PROSITE-ProRule" id="PRU00169"/>
    </source>
</evidence>
<comment type="caution">
    <text evidence="10">The sequence shown here is derived from an EMBL/GenBank/DDBJ whole genome shotgun (WGS) entry which is preliminary data.</text>
</comment>
<keyword evidence="2" id="KW-0902">Two-component regulatory system</keyword>
<dbReference type="Proteomes" id="UP001156940">
    <property type="component" value="Unassembled WGS sequence"/>
</dbReference>
<feature type="modified residue" description="4-aspartylphosphate" evidence="6">
    <location>
        <position position="55"/>
    </location>
</feature>
<dbReference type="PANTHER" id="PTHR48111:SF1">
    <property type="entry name" value="TWO-COMPONENT RESPONSE REGULATOR ORR33"/>
    <property type="match status" value="1"/>
</dbReference>
<accession>A0ABT6JCJ6</accession>
<evidence type="ECO:0000313" key="11">
    <source>
        <dbReference type="Proteomes" id="UP001156940"/>
    </source>
</evidence>